<feature type="compositionally biased region" description="Basic and acidic residues" evidence="1">
    <location>
        <begin position="725"/>
        <end position="746"/>
    </location>
</feature>
<evidence type="ECO:0000313" key="3">
    <source>
        <dbReference type="Proteomes" id="UP001337655"/>
    </source>
</evidence>
<feature type="region of interest" description="Disordered" evidence="1">
    <location>
        <begin position="253"/>
        <end position="358"/>
    </location>
</feature>
<feature type="compositionally biased region" description="Basic and acidic residues" evidence="1">
    <location>
        <begin position="589"/>
        <end position="601"/>
    </location>
</feature>
<feature type="compositionally biased region" description="Basic and acidic residues" evidence="1">
    <location>
        <begin position="185"/>
        <end position="196"/>
    </location>
</feature>
<feature type="region of interest" description="Disordered" evidence="1">
    <location>
        <begin position="1"/>
        <end position="34"/>
    </location>
</feature>
<feature type="compositionally biased region" description="Low complexity" evidence="1">
    <location>
        <begin position="175"/>
        <end position="184"/>
    </location>
</feature>
<gene>
    <name evidence="2" type="ORF">LTR77_001726</name>
</gene>
<feature type="region of interest" description="Disordered" evidence="1">
    <location>
        <begin position="175"/>
        <end position="207"/>
    </location>
</feature>
<reference evidence="2 3" key="1">
    <citation type="submission" date="2023-08" db="EMBL/GenBank/DDBJ databases">
        <title>Black Yeasts Isolated from many extreme environments.</title>
        <authorList>
            <person name="Coleine C."/>
            <person name="Stajich J.E."/>
            <person name="Selbmann L."/>
        </authorList>
    </citation>
    <scope>NUCLEOTIDE SEQUENCE [LARGE SCALE GENOMIC DNA]</scope>
    <source>
        <strain evidence="2 3">CCFEE 5935</strain>
    </source>
</reference>
<organism evidence="2 3">
    <name type="scientific">Saxophila tyrrhenica</name>
    <dbReference type="NCBI Taxonomy" id="1690608"/>
    <lineage>
        <taxon>Eukaryota</taxon>
        <taxon>Fungi</taxon>
        <taxon>Dikarya</taxon>
        <taxon>Ascomycota</taxon>
        <taxon>Pezizomycotina</taxon>
        <taxon>Dothideomycetes</taxon>
        <taxon>Dothideomycetidae</taxon>
        <taxon>Mycosphaerellales</taxon>
        <taxon>Extremaceae</taxon>
        <taxon>Saxophila</taxon>
    </lineage>
</organism>
<accession>A0AAV9PMB9</accession>
<dbReference type="Proteomes" id="UP001337655">
    <property type="component" value="Unassembled WGS sequence"/>
</dbReference>
<keyword evidence="3" id="KW-1185">Reference proteome</keyword>
<feature type="compositionally biased region" description="Basic and acidic residues" evidence="1">
    <location>
        <begin position="385"/>
        <end position="397"/>
    </location>
</feature>
<comment type="caution">
    <text evidence="2">The sequence shown here is derived from an EMBL/GenBank/DDBJ whole genome shotgun (WGS) entry which is preliminary data.</text>
</comment>
<dbReference type="RefSeq" id="XP_064663313.1">
    <property type="nucleotide sequence ID" value="XM_064798986.1"/>
</dbReference>
<dbReference type="EMBL" id="JAVRRT010000002">
    <property type="protein sequence ID" value="KAK5174644.1"/>
    <property type="molecule type" value="Genomic_DNA"/>
</dbReference>
<feature type="compositionally biased region" description="Polar residues" evidence="1">
    <location>
        <begin position="254"/>
        <end position="278"/>
    </location>
</feature>
<protein>
    <submittedName>
        <fullName evidence="2">Uncharacterized protein</fullName>
    </submittedName>
</protein>
<feature type="compositionally biased region" description="Polar residues" evidence="1">
    <location>
        <begin position="335"/>
        <end position="356"/>
    </location>
</feature>
<evidence type="ECO:0000256" key="1">
    <source>
        <dbReference type="SAM" id="MobiDB-lite"/>
    </source>
</evidence>
<proteinExistence type="predicted"/>
<feature type="region of interest" description="Disordered" evidence="1">
    <location>
        <begin position="371"/>
        <end position="413"/>
    </location>
</feature>
<feature type="compositionally biased region" description="Polar residues" evidence="1">
    <location>
        <begin position="100"/>
        <end position="112"/>
    </location>
</feature>
<feature type="region of interest" description="Disordered" evidence="1">
    <location>
        <begin position="520"/>
        <end position="746"/>
    </location>
</feature>
<feature type="compositionally biased region" description="Basic and acidic residues" evidence="1">
    <location>
        <begin position="609"/>
        <end position="618"/>
    </location>
</feature>
<feature type="compositionally biased region" description="Polar residues" evidence="1">
    <location>
        <begin position="677"/>
        <end position="696"/>
    </location>
</feature>
<feature type="compositionally biased region" description="Basic and acidic residues" evidence="1">
    <location>
        <begin position="809"/>
        <end position="818"/>
    </location>
</feature>
<dbReference type="GeneID" id="89923073"/>
<feature type="compositionally biased region" description="Acidic residues" evidence="1">
    <location>
        <begin position="835"/>
        <end position="848"/>
    </location>
</feature>
<feature type="region of interest" description="Disordered" evidence="1">
    <location>
        <begin position="791"/>
        <end position="857"/>
    </location>
</feature>
<feature type="compositionally biased region" description="Polar residues" evidence="1">
    <location>
        <begin position="1"/>
        <end position="23"/>
    </location>
</feature>
<feature type="compositionally biased region" description="Low complexity" evidence="1">
    <location>
        <begin position="297"/>
        <end position="310"/>
    </location>
</feature>
<evidence type="ECO:0000313" key="2">
    <source>
        <dbReference type="EMBL" id="KAK5174644.1"/>
    </source>
</evidence>
<name>A0AAV9PMB9_9PEZI</name>
<sequence>MSFFNQQEYLQNTKTRKNNNAQGEMQVKDSAPLFATSPERRHALRKLADIPEATPGPNAFAQQEAHLHRYRLDSNAFYQQEMQRRLATPPTIPHPALRQRSASDPPTPPRMSTCTTMSPFIDAGKPEKSPPLKLVPSDDYLAEPTERGYIEERREQILHEKSGNEGQRTPVFVSTSTFSKSVGTPRERTEKKKEVTIAEPPVNSAKTPKRSILEKLRLNTNFRNTPSSIPTATYAVPAATEAKDHVPVKAQAILGTTSPSKKSRTSFGSSPSKSNIPRSPSKRKGLFSRKTSGLGESVTSRSKSALSSRSVESDHPPPTASTAGKTPPTAFSDPTHYSYSGKSTRIASQPHSSTGLGINKCSIARSQSLKYFDTGIPPTPPSKDTPPEEKAKREPQLKSKSSRLPFHDEQVTTPSKEQLGFVSTNERLSPTKFGSYGNREVPKLVTMPSMYSLHASVVPTLHDASTFEEMKARMDGLALEGFSLPPENMRGPKQGIVYSPSIYSTEWGERPNSVLIHAASPSHQAAARHTKKYSDKSKSSSSGGDIPIVYPELAKDPSYSDITPGALHAKKGRGREQSEATLPVHGCTHSRDHSCDSRASRESAIFAHGVEEDADKHSPTYGSPSSFSHASAAPSPLHILPATTYSPPPRKNSKAHLLTPEPANRSLNGKDGLHISTPGSRNNLFTNAPTLPASSPTRPPSPLRHTESPAAGLRNSYTGADTNVDPEKPSPPKKEKKKDEEPTDKIDKMLELLANLNTRNNEIINIRDEMRASNMRLGERLAVVEKERVGSPVSSLGGSEGSGPGFGVRNEKVREGKRVSTAVAEEFYRGGIVQEQEESEDGESEGDEGEGRKRADTIAELRETNERLLEMVSGFAERIKSLEGRKGRS</sequence>
<feature type="compositionally biased region" description="Low complexity" evidence="1">
    <location>
        <begin position="623"/>
        <end position="636"/>
    </location>
</feature>
<feature type="region of interest" description="Disordered" evidence="1">
    <location>
        <begin position="88"/>
        <end position="112"/>
    </location>
</feature>
<dbReference type="AlphaFoldDB" id="A0AAV9PMB9"/>